<dbReference type="Pfam" id="PF20143">
    <property type="entry name" value="NAD_kinase_C"/>
    <property type="match status" value="1"/>
</dbReference>
<evidence type="ECO:0000256" key="5">
    <source>
        <dbReference type="ARBA" id="ARBA00047925"/>
    </source>
</evidence>
<evidence type="ECO:0000313" key="6">
    <source>
        <dbReference type="EMBL" id="ETO91347.1"/>
    </source>
</evidence>
<dbReference type="GO" id="GO:0003951">
    <property type="term" value="F:NAD+ kinase activity"/>
    <property type="evidence" value="ECO:0007669"/>
    <property type="project" value="UniProtKB-EC"/>
</dbReference>
<dbReference type="Pfam" id="PF01513">
    <property type="entry name" value="NAD_kinase"/>
    <property type="match status" value="1"/>
</dbReference>
<dbReference type="InterPro" id="IPR002504">
    <property type="entry name" value="NADK"/>
</dbReference>
<keyword evidence="4" id="KW-0520">NAD</keyword>
<dbReference type="NCBIfam" id="NF003406">
    <property type="entry name" value="PRK04761.1"/>
    <property type="match status" value="1"/>
</dbReference>
<comment type="caution">
    <text evidence="6">The sequence shown here is derived from an EMBL/GenBank/DDBJ whole genome shotgun (WGS) entry which is preliminary data.</text>
</comment>
<dbReference type="GO" id="GO:0005524">
    <property type="term" value="F:ATP binding"/>
    <property type="evidence" value="ECO:0007669"/>
    <property type="project" value="UniProtKB-ARBA"/>
</dbReference>
<dbReference type="GO" id="GO:0019674">
    <property type="term" value="P:NAD+ metabolic process"/>
    <property type="evidence" value="ECO:0007669"/>
    <property type="project" value="InterPro"/>
</dbReference>
<evidence type="ECO:0000256" key="1">
    <source>
        <dbReference type="ARBA" id="ARBA00022679"/>
    </source>
</evidence>
<dbReference type="GO" id="GO:0051287">
    <property type="term" value="F:NAD binding"/>
    <property type="evidence" value="ECO:0007669"/>
    <property type="project" value="UniProtKB-ARBA"/>
</dbReference>
<dbReference type="GO" id="GO:0006741">
    <property type="term" value="P:NADP+ biosynthetic process"/>
    <property type="evidence" value="ECO:0007669"/>
    <property type="project" value="InterPro"/>
</dbReference>
<evidence type="ECO:0000313" key="7">
    <source>
        <dbReference type="Proteomes" id="UP000018951"/>
    </source>
</evidence>
<accession>W2V120</accession>
<dbReference type="EMBL" id="AXCJ01000005">
    <property type="protein sequence ID" value="ETO91347.1"/>
    <property type="molecule type" value="Genomic_DNA"/>
</dbReference>
<keyword evidence="1" id="KW-0808">Transferase</keyword>
<evidence type="ECO:0000256" key="3">
    <source>
        <dbReference type="ARBA" id="ARBA00022857"/>
    </source>
</evidence>
<dbReference type="PANTHER" id="PTHR20275">
    <property type="entry name" value="NAD KINASE"/>
    <property type="match status" value="1"/>
</dbReference>
<evidence type="ECO:0000256" key="2">
    <source>
        <dbReference type="ARBA" id="ARBA00022777"/>
    </source>
</evidence>
<dbReference type="PATRIC" id="fig|1401685.3.peg.546"/>
<protein>
    <submittedName>
        <fullName evidence="6">Inorganic polyphosphate/ATP-NAD kinase</fullName>
    </submittedName>
</protein>
<dbReference type="InterPro" id="IPR017437">
    <property type="entry name" value="ATP-NAD_kinase_PpnK-typ_C"/>
</dbReference>
<dbReference type="Proteomes" id="UP000018951">
    <property type="component" value="Unassembled WGS sequence"/>
</dbReference>
<comment type="catalytic activity">
    <reaction evidence="5">
        <text>NAD(+) + ATP = ADP + NADP(+) + H(+)</text>
        <dbReference type="Rhea" id="RHEA:18629"/>
        <dbReference type="ChEBI" id="CHEBI:15378"/>
        <dbReference type="ChEBI" id="CHEBI:30616"/>
        <dbReference type="ChEBI" id="CHEBI:57540"/>
        <dbReference type="ChEBI" id="CHEBI:58349"/>
        <dbReference type="ChEBI" id="CHEBI:456216"/>
        <dbReference type="EC" id="2.7.1.23"/>
    </reaction>
</comment>
<dbReference type="STRING" id="1401685.P857_258"/>
<evidence type="ECO:0000256" key="4">
    <source>
        <dbReference type="ARBA" id="ARBA00023027"/>
    </source>
</evidence>
<organism evidence="6 7">
    <name type="scientific">Candidatus Xenolissoclinum pacificiensis L6</name>
    <dbReference type="NCBI Taxonomy" id="1401685"/>
    <lineage>
        <taxon>Bacteria</taxon>
        <taxon>Pseudomonadati</taxon>
        <taxon>Pseudomonadota</taxon>
        <taxon>Alphaproteobacteria</taxon>
        <taxon>Rickettsiales</taxon>
        <taxon>Anaplasmataceae</taxon>
        <taxon>Candidatus Xenolissoclinum</taxon>
    </lineage>
</organism>
<dbReference type="AlphaFoldDB" id="W2V120"/>
<reference evidence="6 7" key="1">
    <citation type="journal article" date="2013" name="PLoS ONE">
        <title>Bacterial endosymbiosis in a chordate host: long-term co-evolution and conservation of secondary metabolism.</title>
        <authorList>
            <person name="Kwan J.C."/>
            <person name="Schmidt E.W."/>
        </authorList>
    </citation>
    <scope>NUCLEOTIDE SEQUENCE [LARGE SCALE GENOMIC DNA]</scope>
    <source>
        <strain evidence="7">L6</strain>
    </source>
</reference>
<dbReference type="Gene3D" id="2.60.200.30">
    <property type="entry name" value="Probable inorganic polyphosphate/atp-NAD kinase, domain 2"/>
    <property type="match status" value="1"/>
</dbReference>
<dbReference type="Gene3D" id="3.40.50.10330">
    <property type="entry name" value="Probable inorganic polyphosphate/atp-NAD kinase, domain 1"/>
    <property type="match status" value="1"/>
</dbReference>
<sequence length="260" mass="29139">MHMKVFYTSSNNNKSRLIAGILEATGIINLDLYDCSSEIDLILVLGGDGFMLRSMSQYMHLQVPIYGINCGQVGFLLNEFVTDFLDHIDSCHVVSIHPLKVELERIKGEKNTSPAFNDVFLFRNKGQISFFNLFIDNKERLKLLKADGLIISTAIGSTAYNYSAGGLIMPYDSELIQLTPINPYYPNHLKSCLLSDSSRITVNVMESSNRPVSAFIDGVEFKDIRAMKVMVDNNKSVKLLFNSVNRLTDKILDAQFSCGK</sequence>
<keyword evidence="2 6" id="KW-0418">Kinase</keyword>
<keyword evidence="7" id="KW-1185">Reference proteome</keyword>
<dbReference type="InterPro" id="IPR016064">
    <property type="entry name" value="NAD/diacylglycerol_kinase_sf"/>
</dbReference>
<dbReference type="PANTHER" id="PTHR20275:SF0">
    <property type="entry name" value="NAD KINASE"/>
    <property type="match status" value="1"/>
</dbReference>
<name>W2V120_9RICK</name>
<proteinExistence type="predicted"/>
<dbReference type="SUPFAM" id="SSF111331">
    <property type="entry name" value="NAD kinase/diacylglycerol kinase-like"/>
    <property type="match status" value="1"/>
</dbReference>
<gene>
    <name evidence="6" type="ORF">P857_258</name>
</gene>
<dbReference type="InterPro" id="IPR017438">
    <property type="entry name" value="ATP-NAD_kinase_N"/>
</dbReference>
<keyword evidence="3" id="KW-0521">NADP</keyword>